<sequence>MENLLLSLVAGVAIIYIVIDSLFDSTKSILKLISALIFALIVSIFVWIFKIENLSKHNFKNYNNSTYEVENHKQKEN</sequence>
<dbReference type="RefSeq" id="WP_097000415.1">
    <property type="nucleotide sequence ID" value="NZ_OBEI01000004.1"/>
</dbReference>
<dbReference type="Proteomes" id="UP000219036">
    <property type="component" value="Unassembled WGS sequence"/>
</dbReference>
<proteinExistence type="predicted"/>
<accession>A0A285NG69</accession>
<gene>
    <name evidence="2" type="ORF">SAMN06265182_1243</name>
</gene>
<evidence type="ECO:0000256" key="1">
    <source>
        <dbReference type="SAM" id="Phobius"/>
    </source>
</evidence>
<evidence type="ECO:0000313" key="2">
    <source>
        <dbReference type="EMBL" id="SNZ08268.1"/>
    </source>
</evidence>
<keyword evidence="1" id="KW-1133">Transmembrane helix</keyword>
<reference evidence="3" key="1">
    <citation type="submission" date="2017-09" db="EMBL/GenBank/DDBJ databases">
        <authorList>
            <person name="Varghese N."/>
            <person name="Submissions S."/>
        </authorList>
    </citation>
    <scope>NUCLEOTIDE SEQUENCE [LARGE SCALE GENOMIC DNA]</scope>
    <source>
        <strain evidence="3">DSM 15103</strain>
    </source>
</reference>
<protein>
    <submittedName>
        <fullName evidence="2">Uncharacterized protein</fullName>
    </submittedName>
</protein>
<feature type="transmembrane region" description="Helical" evidence="1">
    <location>
        <begin position="29"/>
        <end position="49"/>
    </location>
</feature>
<dbReference type="AlphaFoldDB" id="A0A285NG69"/>
<name>A0A285NG69_9AQUI</name>
<dbReference type="EMBL" id="OBEI01000004">
    <property type="protein sequence ID" value="SNZ08268.1"/>
    <property type="molecule type" value="Genomic_DNA"/>
</dbReference>
<evidence type="ECO:0000313" key="3">
    <source>
        <dbReference type="Proteomes" id="UP000219036"/>
    </source>
</evidence>
<feature type="transmembrane region" description="Helical" evidence="1">
    <location>
        <begin position="5"/>
        <end position="23"/>
    </location>
</feature>
<keyword evidence="3" id="KW-1185">Reference proteome</keyword>
<organism evidence="2 3">
    <name type="scientific">Persephonella hydrogeniphila</name>
    <dbReference type="NCBI Taxonomy" id="198703"/>
    <lineage>
        <taxon>Bacteria</taxon>
        <taxon>Pseudomonadati</taxon>
        <taxon>Aquificota</taxon>
        <taxon>Aquificia</taxon>
        <taxon>Aquificales</taxon>
        <taxon>Hydrogenothermaceae</taxon>
        <taxon>Persephonella</taxon>
    </lineage>
</organism>
<keyword evidence="1" id="KW-0472">Membrane</keyword>
<keyword evidence="1" id="KW-0812">Transmembrane</keyword>